<evidence type="ECO:0000313" key="2">
    <source>
        <dbReference type="EMBL" id="AJC50014.1"/>
    </source>
</evidence>
<dbReference type="RefSeq" id="WP_002557855.1">
    <property type="nucleotide sequence ID" value="NZ_CP007585.1"/>
</dbReference>
<proteinExistence type="predicted"/>
<keyword evidence="2" id="KW-0449">Lipoprotein</keyword>
<feature type="chain" id="PRO_5002051676" evidence="1">
    <location>
        <begin position="26"/>
        <end position="344"/>
    </location>
</feature>
<dbReference type="KEGG" id="mfq:MYF_02595"/>
<feature type="signal peptide" evidence="1">
    <location>
        <begin position="1"/>
        <end position="25"/>
    </location>
</feature>
<dbReference type="EMBL" id="CP007585">
    <property type="protein sequence ID" value="AJC50014.1"/>
    <property type="molecule type" value="Genomic_DNA"/>
</dbReference>
<evidence type="ECO:0000256" key="1">
    <source>
        <dbReference type="SAM" id="SignalP"/>
    </source>
</evidence>
<evidence type="ECO:0000313" key="3">
    <source>
        <dbReference type="Proteomes" id="UP000031129"/>
    </source>
</evidence>
<dbReference type="OrthoDB" id="400442at2"/>
<dbReference type="Proteomes" id="UP000031129">
    <property type="component" value="Chromosome"/>
</dbReference>
<organism evidence="2 3">
    <name type="scientific">Mesomycoplasma flocculare ATCC 27399</name>
    <dbReference type="NCBI Taxonomy" id="743971"/>
    <lineage>
        <taxon>Bacteria</taxon>
        <taxon>Bacillati</taxon>
        <taxon>Mycoplasmatota</taxon>
        <taxon>Mycoplasmoidales</taxon>
        <taxon>Metamycoplasmataceae</taxon>
        <taxon>Mesomycoplasma</taxon>
    </lineage>
</organism>
<dbReference type="PROSITE" id="PS51257">
    <property type="entry name" value="PROKAR_LIPOPROTEIN"/>
    <property type="match status" value="1"/>
</dbReference>
<dbReference type="HOGENOM" id="CLU_791842_0_0_14"/>
<sequence length="344" mass="40567">MFKNKLKKFLIFLAPVSLGFLVSCAEIEPDIDINIPHIFKPLFEIPEKGGFFKKQDPRSTDLYVSEVNAIRLKWFLNNASLMNLSDDEKSKIYASKVAKYFVFDNKNRILVHKNTFNVNEEITPTFLKNAFEKAANSYEENAKNNIGNSTNKIAWQNKNIEIYSNISKIFDPNWRFIEMKLIKPNVIFPDKKNYILINAYKIFYTDPIDFSEEKANEIQNNETKTEKYNKKWRIKAPNNDPTPILRLHWYKQSVKNPFKIELNNVENPNSEYDLQMVNNIDQSESVADFSFDFYDNNSIKPKEPLEILHSKPFIRLVLQSYAIPFEDEISNFERGELKFKYQFK</sequence>
<protein>
    <submittedName>
        <fullName evidence="2">Lipoprotein</fullName>
    </submittedName>
</protein>
<keyword evidence="1" id="KW-0732">Signal</keyword>
<name>A0A0A8E7R7_MESFC</name>
<accession>A0A0A8E7R7</accession>
<reference evidence="2 3" key="1">
    <citation type="journal article" date="2015" name="Genome Announc.">
        <title>Complete Genome Sequence of Mycoplasma flocculare Strain Ms42T (ATCC 27399T).</title>
        <authorList>
            <person name="Calcutt M.J."/>
            <person name="Foecking M.F."/>
            <person name="Heidari M.B."/>
            <person name="McIntosh M.A."/>
        </authorList>
    </citation>
    <scope>NUCLEOTIDE SEQUENCE [LARGE SCALE GENOMIC DNA]</scope>
    <source>
        <strain evidence="3">ATCC 27399</strain>
    </source>
</reference>
<dbReference type="AlphaFoldDB" id="A0A0A8E7R7"/>
<gene>
    <name evidence="2" type="ORF">MYF_02595</name>
</gene>
<keyword evidence="3" id="KW-1185">Reference proteome</keyword>